<protein>
    <submittedName>
        <fullName evidence="2">Uncharacterized protein</fullName>
    </submittedName>
</protein>
<dbReference type="EMBL" id="JANQDX010000013">
    <property type="protein sequence ID" value="KAL0913913.1"/>
    <property type="molecule type" value="Genomic_DNA"/>
</dbReference>
<evidence type="ECO:0000313" key="3">
    <source>
        <dbReference type="Proteomes" id="UP001552299"/>
    </source>
</evidence>
<reference evidence="2 3" key="1">
    <citation type="journal article" date="2024" name="Plant Biotechnol. J.">
        <title>Dendrobium thyrsiflorum genome and its molecular insights into genes involved in important horticultural traits.</title>
        <authorList>
            <person name="Chen B."/>
            <person name="Wang J.Y."/>
            <person name="Zheng P.J."/>
            <person name="Li K.L."/>
            <person name="Liang Y.M."/>
            <person name="Chen X.F."/>
            <person name="Zhang C."/>
            <person name="Zhao X."/>
            <person name="He X."/>
            <person name="Zhang G.Q."/>
            <person name="Liu Z.J."/>
            <person name="Xu Q."/>
        </authorList>
    </citation>
    <scope>NUCLEOTIDE SEQUENCE [LARGE SCALE GENOMIC DNA]</scope>
    <source>
        <strain evidence="2">GZMU011</strain>
    </source>
</reference>
<organism evidence="2 3">
    <name type="scientific">Dendrobium thyrsiflorum</name>
    <name type="common">Pinecone-like raceme dendrobium</name>
    <name type="synonym">Orchid</name>
    <dbReference type="NCBI Taxonomy" id="117978"/>
    <lineage>
        <taxon>Eukaryota</taxon>
        <taxon>Viridiplantae</taxon>
        <taxon>Streptophyta</taxon>
        <taxon>Embryophyta</taxon>
        <taxon>Tracheophyta</taxon>
        <taxon>Spermatophyta</taxon>
        <taxon>Magnoliopsida</taxon>
        <taxon>Liliopsida</taxon>
        <taxon>Asparagales</taxon>
        <taxon>Orchidaceae</taxon>
        <taxon>Epidendroideae</taxon>
        <taxon>Malaxideae</taxon>
        <taxon>Dendrobiinae</taxon>
        <taxon>Dendrobium</taxon>
    </lineage>
</organism>
<comment type="caution">
    <text evidence="2">The sequence shown here is derived from an EMBL/GenBank/DDBJ whole genome shotgun (WGS) entry which is preliminary data.</text>
</comment>
<dbReference type="AlphaFoldDB" id="A0ABD0UMV9"/>
<keyword evidence="1" id="KW-0472">Membrane</keyword>
<evidence type="ECO:0000313" key="2">
    <source>
        <dbReference type="EMBL" id="KAL0913913.1"/>
    </source>
</evidence>
<sequence length="75" mass="8917">MGIERRGGCILKPYGVERNRLRFWFLGSSLSIIRFCIGLLDRLFSIEGNLDQYSMMRTNGFFLKEEDWPFEITLY</sequence>
<keyword evidence="3" id="KW-1185">Reference proteome</keyword>
<proteinExistence type="predicted"/>
<dbReference type="Proteomes" id="UP001552299">
    <property type="component" value="Unassembled WGS sequence"/>
</dbReference>
<gene>
    <name evidence="2" type="ORF">M5K25_017405</name>
</gene>
<keyword evidence="1" id="KW-1133">Transmembrane helix</keyword>
<feature type="transmembrane region" description="Helical" evidence="1">
    <location>
        <begin position="21"/>
        <end position="40"/>
    </location>
</feature>
<accession>A0ABD0UMV9</accession>
<name>A0ABD0UMV9_DENTH</name>
<evidence type="ECO:0000256" key="1">
    <source>
        <dbReference type="SAM" id="Phobius"/>
    </source>
</evidence>
<keyword evidence="1" id="KW-0812">Transmembrane</keyword>